<feature type="compositionally biased region" description="Low complexity" evidence="1">
    <location>
        <begin position="120"/>
        <end position="136"/>
    </location>
</feature>
<proteinExistence type="predicted"/>
<dbReference type="EMBL" id="JABFJW010000361">
    <property type="protein sequence ID" value="NOK13723.1"/>
    <property type="molecule type" value="Genomic_DNA"/>
</dbReference>
<dbReference type="PANTHER" id="PTHR24023:SF1082">
    <property type="entry name" value="COLLAGEN TRIPLE HELIX REPEAT"/>
    <property type="match status" value="1"/>
</dbReference>
<reference evidence="2 3" key="1">
    <citation type="submission" date="2020-05" db="EMBL/GenBank/DDBJ databases">
        <authorList>
            <person name="Whitworth D."/>
        </authorList>
    </citation>
    <scope>NUCLEOTIDE SEQUENCE [LARGE SCALE GENOMIC DNA]</scope>
    <source>
        <strain evidence="2 3">CA046A</strain>
    </source>
</reference>
<evidence type="ECO:0000313" key="2">
    <source>
        <dbReference type="EMBL" id="NOK13723.1"/>
    </source>
</evidence>
<keyword evidence="2" id="KW-0176">Collagen</keyword>
<organism evidence="2 3">
    <name type="scientific">Corallococcus exercitus</name>
    <dbReference type="NCBI Taxonomy" id="2316736"/>
    <lineage>
        <taxon>Bacteria</taxon>
        <taxon>Pseudomonadati</taxon>
        <taxon>Myxococcota</taxon>
        <taxon>Myxococcia</taxon>
        <taxon>Myxococcales</taxon>
        <taxon>Cystobacterineae</taxon>
        <taxon>Myxococcaceae</taxon>
        <taxon>Corallococcus</taxon>
    </lineage>
</organism>
<dbReference type="InterPro" id="IPR050149">
    <property type="entry name" value="Collagen_superfamily"/>
</dbReference>
<sequence length="345" mass="33049">MAILKLVGISVFLFLFSGPLLPALAAERLVITNTEIDYGPGKLLIYAQNIGRGLPVVELAGVPLVVQGVQRGVIVAAIPRAFLDAPGSFLLTVSFGPDAVDQDAFDLSIGSEGPQGPKGDTGLTGAPGAPGPKGDTGLTGAQGAPGPKGDTGLTGAPGAPGPKGDTGLTGAQGPKGDTGLTGAQGPKGDTGLTGAPGAPGPKGDTGLTGAPGPKGDTGLTGAQGPKGDTGLTGAQGAPGAPGPKGDTGLTGAQGPAGLTSLGSSFVGLCQTLFFAPCVCKDKFPNAGARYMVLLSMSVPAATPNGGPGGSCGVIADTIGTLDVAARCSSSGSGLSQASAVFACLR</sequence>
<gene>
    <name evidence="2" type="ORF">HNS30_32210</name>
</gene>
<dbReference type="Pfam" id="PF01391">
    <property type="entry name" value="Collagen"/>
    <property type="match status" value="2"/>
</dbReference>
<dbReference type="PANTHER" id="PTHR24023">
    <property type="entry name" value="COLLAGEN ALPHA"/>
    <property type="match status" value="1"/>
</dbReference>
<evidence type="ECO:0000256" key="1">
    <source>
        <dbReference type="SAM" id="MobiDB-lite"/>
    </source>
</evidence>
<comment type="caution">
    <text evidence="2">The sequence shown here is derived from an EMBL/GenBank/DDBJ whole genome shotgun (WGS) entry which is preliminary data.</text>
</comment>
<dbReference type="AlphaFoldDB" id="A0A7Y4JYW6"/>
<feature type="region of interest" description="Disordered" evidence="1">
    <location>
        <begin position="105"/>
        <end position="253"/>
    </location>
</feature>
<protein>
    <submittedName>
        <fullName evidence="2">Collagen-like protein</fullName>
    </submittedName>
</protein>
<evidence type="ECO:0000313" key="3">
    <source>
        <dbReference type="Proteomes" id="UP000528460"/>
    </source>
</evidence>
<feature type="compositionally biased region" description="Low complexity" evidence="1">
    <location>
        <begin position="229"/>
        <end position="247"/>
    </location>
</feature>
<dbReference type="GO" id="GO:0031012">
    <property type="term" value="C:extracellular matrix"/>
    <property type="evidence" value="ECO:0007669"/>
    <property type="project" value="TreeGrafter"/>
</dbReference>
<feature type="compositionally biased region" description="Low complexity" evidence="1">
    <location>
        <begin position="150"/>
        <end position="166"/>
    </location>
</feature>
<name>A0A7Y4JYW6_9BACT</name>
<accession>A0A7Y4JYW6</accession>
<feature type="compositionally biased region" description="Low complexity" evidence="1">
    <location>
        <begin position="189"/>
        <end position="205"/>
    </location>
</feature>
<dbReference type="InterPro" id="IPR008160">
    <property type="entry name" value="Collagen"/>
</dbReference>
<dbReference type="GO" id="GO:0005615">
    <property type="term" value="C:extracellular space"/>
    <property type="evidence" value="ECO:0007669"/>
    <property type="project" value="TreeGrafter"/>
</dbReference>
<dbReference type="Proteomes" id="UP000528460">
    <property type="component" value="Unassembled WGS sequence"/>
</dbReference>